<evidence type="ECO:0000313" key="1">
    <source>
        <dbReference type="EMBL" id="MCC0179665.1"/>
    </source>
</evidence>
<organism evidence="1 2">
    <name type="scientific">Waterburya agarophytonicola KI4</name>
    <dbReference type="NCBI Taxonomy" id="2874699"/>
    <lineage>
        <taxon>Bacteria</taxon>
        <taxon>Bacillati</taxon>
        <taxon>Cyanobacteriota</taxon>
        <taxon>Cyanophyceae</taxon>
        <taxon>Pleurocapsales</taxon>
        <taxon>Hyellaceae</taxon>
        <taxon>Waterburya</taxon>
        <taxon>Waterburya agarophytonicola</taxon>
    </lineage>
</organism>
<gene>
    <name evidence="1" type="ORF">I4641_22185</name>
</gene>
<dbReference type="RefSeq" id="WP_229642761.1">
    <property type="nucleotide sequence ID" value="NZ_JADWDC010000100.1"/>
</dbReference>
<proteinExistence type="predicted"/>
<dbReference type="AlphaFoldDB" id="A0A964FH56"/>
<dbReference type="Proteomes" id="UP000729733">
    <property type="component" value="Unassembled WGS sequence"/>
</dbReference>
<comment type="caution">
    <text evidence="1">The sequence shown here is derived from an EMBL/GenBank/DDBJ whole genome shotgun (WGS) entry which is preliminary data.</text>
</comment>
<name>A0A964FH56_9CYAN</name>
<protein>
    <submittedName>
        <fullName evidence="1">Uncharacterized protein</fullName>
    </submittedName>
</protein>
<sequence>MNQSNLQRTRLIILAGYSVATLAALLFVLTKSQGDKLFNFVVFNNWSAIQTDQLRYEGESIPGRRYQEPETHDLAVEIYSIDNSKGETLNFLNRYEHLKLERKDIAIASDSQIGSYGLLTRNNRTQLNTCIHSSGTTAFTTQQFGELANANLGSRMLPWIFGFTDLRDWDCWWVNMSVSLNNLSEPEAQQFLKQRLFVLLREIDFTSSPPQINRTAGLFTSNK</sequence>
<reference evidence="1" key="1">
    <citation type="journal article" date="2021" name="Antonie Van Leeuwenhoek">
        <title>Draft genome and description of Waterburya agarophytonicola gen. nov. sp. nov. (Pleurocapsales, Cyanobacteria): a seaweed symbiont.</title>
        <authorList>
            <person name="Bonthond G."/>
            <person name="Shalygin S."/>
            <person name="Bayer T."/>
            <person name="Weinberger F."/>
        </authorList>
    </citation>
    <scope>NUCLEOTIDE SEQUENCE</scope>
    <source>
        <strain evidence="1">KI4</strain>
    </source>
</reference>
<accession>A0A964FH56</accession>
<keyword evidence="2" id="KW-1185">Reference proteome</keyword>
<dbReference type="EMBL" id="JADWDC010000100">
    <property type="protein sequence ID" value="MCC0179665.1"/>
    <property type="molecule type" value="Genomic_DNA"/>
</dbReference>
<evidence type="ECO:0000313" key="2">
    <source>
        <dbReference type="Proteomes" id="UP000729733"/>
    </source>
</evidence>